<dbReference type="Proteomes" id="UP000006073">
    <property type="component" value="Unassembled WGS sequence"/>
</dbReference>
<reference evidence="1 2" key="1">
    <citation type="journal article" date="2013" name="Genome Announc.">
        <title>Draft Genome Sequence of Indibacter alkaliphilus Strain LW1T, Isolated from Lonar Lake, a Haloalkaline Lake in the Buldana District of Maharashtra, India.</title>
        <authorList>
            <person name="Singh A."/>
            <person name="Kumar Jangir P."/>
            <person name="Sharma R."/>
            <person name="Singh A."/>
            <person name="Kumar Pinnaka A."/>
            <person name="Shivaji S."/>
        </authorList>
    </citation>
    <scope>NUCLEOTIDE SEQUENCE [LARGE SCALE GENOMIC DNA]</scope>
    <source>
        <strain evidence="2">CCUG 57479 / KCTC 22604 / LW1</strain>
    </source>
</reference>
<evidence type="ECO:0000313" key="1">
    <source>
        <dbReference type="EMBL" id="EOZ98560.1"/>
    </source>
</evidence>
<name>S2DN00_INDAL</name>
<accession>S2DN00</accession>
<gene>
    <name evidence="1" type="ORF">A33Q_1214</name>
</gene>
<sequence length="42" mass="4714">MVISLFTHNPMDKVAHKPNDNPNKLMKNVNLCLANPLSAILR</sequence>
<protein>
    <submittedName>
        <fullName evidence="1">Uncharacterized protein</fullName>
    </submittedName>
</protein>
<proteinExistence type="predicted"/>
<evidence type="ECO:0000313" key="2">
    <source>
        <dbReference type="Proteomes" id="UP000006073"/>
    </source>
</evidence>
<dbReference type="AlphaFoldDB" id="S2DN00"/>
<comment type="caution">
    <text evidence="1">The sequence shown here is derived from an EMBL/GenBank/DDBJ whole genome shotgun (WGS) entry which is preliminary data.</text>
</comment>
<organism evidence="1 2">
    <name type="scientific">Indibacter alkaliphilus (strain CCUG 57479 / KCTC 22604 / LW1)</name>
    <dbReference type="NCBI Taxonomy" id="1189612"/>
    <lineage>
        <taxon>Bacteria</taxon>
        <taxon>Pseudomonadati</taxon>
        <taxon>Bacteroidota</taxon>
        <taxon>Cytophagia</taxon>
        <taxon>Cytophagales</taxon>
        <taxon>Cyclobacteriaceae</taxon>
    </lineage>
</organism>
<keyword evidence="2" id="KW-1185">Reference proteome</keyword>
<dbReference type="EMBL" id="ALWO02000023">
    <property type="protein sequence ID" value="EOZ98560.1"/>
    <property type="molecule type" value="Genomic_DNA"/>
</dbReference>